<keyword evidence="1" id="KW-0456">Lyase</keyword>
<organism evidence="3 4">
    <name type="scientific">Pyrolobus fumarii (strain DSM 11204 / 1A)</name>
    <dbReference type="NCBI Taxonomy" id="694429"/>
    <lineage>
        <taxon>Archaea</taxon>
        <taxon>Thermoproteota</taxon>
        <taxon>Thermoprotei</taxon>
        <taxon>Desulfurococcales</taxon>
        <taxon>Pyrodictiaceae</taxon>
        <taxon>Pyrolobus</taxon>
    </lineage>
</organism>
<evidence type="ECO:0000313" key="3">
    <source>
        <dbReference type="EMBL" id="AEM38066.1"/>
    </source>
</evidence>
<proteinExistence type="predicted"/>
<dbReference type="Pfam" id="PF01989">
    <property type="entry name" value="AcnX_swivel_put"/>
    <property type="match status" value="1"/>
</dbReference>
<dbReference type="Proteomes" id="UP000001037">
    <property type="component" value="Chromosome"/>
</dbReference>
<dbReference type="HOGENOM" id="CLU_141583_2_1_2"/>
<protein>
    <recommendedName>
        <fullName evidence="2">Phosphomevalonate dehydratase small subunit-like domain-containing protein</fullName>
    </recommendedName>
</protein>
<evidence type="ECO:0000313" key="4">
    <source>
        <dbReference type="Proteomes" id="UP000001037"/>
    </source>
</evidence>
<dbReference type="SUPFAM" id="SSF52016">
    <property type="entry name" value="LeuD/IlvD-like"/>
    <property type="match status" value="1"/>
</dbReference>
<dbReference type="GO" id="GO:0016829">
    <property type="term" value="F:lyase activity"/>
    <property type="evidence" value="ECO:0007669"/>
    <property type="project" value="UniProtKB-KW"/>
</dbReference>
<feature type="domain" description="Phosphomevalonate dehydratase small subunit-like" evidence="2">
    <location>
        <begin position="30"/>
        <end position="91"/>
    </location>
</feature>
<sequence length="133" mass="14283">MMTLKGRVVVPGVARGKLLVIPDNVSFYGELEKRDLSGKILLVEGTRGSTVAPYVIYRMCRRGVAPNALLIATRVEPMIIAGAVLAELVLVDSLAELNPGLNLQALQEYNGVDVEVDANSASLARITVPAIRR</sequence>
<dbReference type="STRING" id="694429.Pyrfu_0194"/>
<dbReference type="InterPro" id="IPR002840">
    <property type="entry name" value="PMDh-S-like_dom"/>
</dbReference>
<dbReference type="KEGG" id="pfm:Pyrfu_0194"/>
<evidence type="ECO:0000256" key="1">
    <source>
        <dbReference type="ARBA" id="ARBA00023239"/>
    </source>
</evidence>
<keyword evidence="4" id="KW-1185">Reference proteome</keyword>
<evidence type="ECO:0000259" key="2">
    <source>
        <dbReference type="Pfam" id="PF01989"/>
    </source>
</evidence>
<reference evidence="3 4" key="1">
    <citation type="journal article" date="2011" name="Stand. Genomic Sci.">
        <title>Complete genome sequence of the hyperthermophilic chemolithoautotroph Pyrolobus fumarii type strain (1A).</title>
        <authorList>
            <person name="Anderson I."/>
            <person name="Goker M."/>
            <person name="Nolan M."/>
            <person name="Lucas S."/>
            <person name="Hammon N."/>
            <person name="Deshpande S."/>
            <person name="Cheng J.F."/>
            <person name="Tapia R."/>
            <person name="Han C."/>
            <person name="Goodwin L."/>
            <person name="Pitluck S."/>
            <person name="Huntemann M."/>
            <person name="Liolios K."/>
            <person name="Ivanova N."/>
            <person name="Pagani I."/>
            <person name="Mavromatis K."/>
            <person name="Ovchinikova G."/>
            <person name="Pati A."/>
            <person name="Chen A."/>
            <person name="Palaniappan K."/>
            <person name="Land M."/>
            <person name="Hauser L."/>
            <person name="Brambilla E.M."/>
            <person name="Huber H."/>
            <person name="Yasawong M."/>
            <person name="Rohde M."/>
            <person name="Spring S."/>
            <person name="Abt B."/>
            <person name="Sikorski J."/>
            <person name="Wirth R."/>
            <person name="Detter J.C."/>
            <person name="Woyke T."/>
            <person name="Bristow J."/>
            <person name="Eisen J.A."/>
            <person name="Markowitz V."/>
            <person name="Hugenholtz P."/>
            <person name="Kyrpides N.C."/>
            <person name="Klenk H.P."/>
            <person name="Lapidus A."/>
        </authorList>
    </citation>
    <scope>NUCLEOTIDE SEQUENCE [LARGE SCALE GENOMIC DNA]</scope>
    <source>
        <strain evidence="4">DSM 11204 / 1A</strain>
    </source>
</reference>
<accession>G0EEV2</accession>
<gene>
    <name evidence="3" type="ordered locus">Pyrfu_0194</name>
</gene>
<dbReference type="InParanoid" id="G0EEV2"/>
<dbReference type="EMBL" id="CP002838">
    <property type="protein sequence ID" value="AEM38066.1"/>
    <property type="molecule type" value="Genomic_DNA"/>
</dbReference>
<dbReference type="Gene3D" id="3.50.30.10">
    <property type="entry name" value="Phosphohistidine domain"/>
    <property type="match status" value="1"/>
</dbReference>
<dbReference type="AlphaFoldDB" id="G0EEV2"/>
<dbReference type="eggNOG" id="arCOG04279">
    <property type="taxonomic scope" value="Archaea"/>
</dbReference>
<name>G0EEV2_PYRF1</name>